<gene>
    <name evidence="2" type="ORF">FRUB_04827</name>
</gene>
<evidence type="ECO:0000313" key="2">
    <source>
        <dbReference type="EMBL" id="OWK40935.1"/>
    </source>
</evidence>
<name>A0A225DX81_9BACT</name>
<feature type="region of interest" description="Disordered" evidence="1">
    <location>
        <begin position="811"/>
        <end position="840"/>
    </location>
</feature>
<evidence type="ECO:0000256" key="1">
    <source>
        <dbReference type="SAM" id="MobiDB-lite"/>
    </source>
</evidence>
<dbReference type="AlphaFoldDB" id="A0A225DX81"/>
<reference evidence="3" key="1">
    <citation type="submission" date="2017-06" db="EMBL/GenBank/DDBJ databases">
        <title>Genome analysis of Fimbriiglobus ruber SP5, the first member of the order Planctomycetales with confirmed chitinolytic capability.</title>
        <authorList>
            <person name="Ravin N.V."/>
            <person name="Rakitin A.L."/>
            <person name="Ivanova A.A."/>
            <person name="Beletsky A.V."/>
            <person name="Kulichevskaya I.S."/>
            <person name="Mardanov A.V."/>
            <person name="Dedysh S.N."/>
        </authorList>
    </citation>
    <scope>NUCLEOTIDE SEQUENCE [LARGE SCALE GENOMIC DNA]</scope>
    <source>
        <strain evidence="3">SP5</strain>
    </source>
</reference>
<comment type="caution">
    <text evidence="2">The sequence shown here is derived from an EMBL/GenBank/DDBJ whole genome shotgun (WGS) entry which is preliminary data.</text>
</comment>
<accession>A0A225DX81</accession>
<dbReference type="Proteomes" id="UP000214646">
    <property type="component" value="Unassembled WGS sequence"/>
</dbReference>
<proteinExistence type="predicted"/>
<keyword evidence="3" id="KW-1185">Reference proteome</keyword>
<keyword evidence="2" id="KW-0449">Lipoprotein</keyword>
<evidence type="ECO:0000313" key="3">
    <source>
        <dbReference type="Proteomes" id="UP000214646"/>
    </source>
</evidence>
<dbReference type="EMBL" id="NIDE01000007">
    <property type="protein sequence ID" value="OWK40935.1"/>
    <property type="molecule type" value="Genomic_DNA"/>
</dbReference>
<protein>
    <submittedName>
        <fullName evidence="2">Putative lipoprotein</fullName>
    </submittedName>
</protein>
<organism evidence="2 3">
    <name type="scientific">Fimbriiglobus ruber</name>
    <dbReference type="NCBI Taxonomy" id="1908690"/>
    <lineage>
        <taxon>Bacteria</taxon>
        <taxon>Pseudomonadati</taxon>
        <taxon>Planctomycetota</taxon>
        <taxon>Planctomycetia</taxon>
        <taxon>Gemmatales</taxon>
        <taxon>Gemmataceae</taxon>
        <taxon>Fimbriiglobus</taxon>
    </lineage>
</organism>
<feature type="compositionally biased region" description="Basic and acidic residues" evidence="1">
    <location>
        <begin position="824"/>
        <end position="840"/>
    </location>
</feature>
<sequence>MAAYPAPRTPAADPEPALTAADKKYLDDLMKDTLFDPKGAQRVSLPTSFFVQKIPAHSLSDSGAWFVPGRGGVPGRVYCTDGVSLPAPSENELKKLDFVAAARTRFMPAPEKNTNPADQDHFALTQQIQESHLRGAHDLIYAAWLYRLGEEGLAARALASARAREKDPRASLRTKLAEWNYAGMIFSFESRDDARALAHGEHLLSRYPVEAKTGLCRQTAQVVADLKGRQKKGTFGKAAKKEEWPADFDRWDIKKKLAYLLDGLDEIEVRQWMQPGGVDIGSDRRVGELIRMGEPVVPALIDALEADERLTRSVHYWRDFSPLPRTILGTREAIVTALSAILRIRLFEINSTADNFTSHGSAAAKETAERLRAYWKAYGHLPFDERLMKILINPKESFPTRREAAENFSLLKADGSPGSRWYNGRVGPVPGHVPGTAAAKYNNPTAAEAVLALMAADLKAHDAATPKDYPGRHKGERERIETEYLAALMFLGDRRLAPEMAKRASEAGSPRDRRQWATVAHYLGDPKPLQSFADDFRAGKIAVRPGNTRGDDLGHIVAILVEIGTPEADRALTALADPKHPQYKAVVEIILTQQGLGFESRKWFAHPFCLSILRAALDDIAPTGAEFVIEQNTLWHQVPGARGGGPVPEILTDPTRRRDKAAERTCDQAADKLGRAVVGLPKYHPLLKDADERLAALKTTFDRFAGKYRKPTEPERQLFGLDYFATPFLPDICPLGRAATAEDVKTGRALFHLDGKGKPASLKLPAEGVLTRDAKKDRPPRVLIVQAEIGADDRVTYGIISKDGVRSVPATEVTNVKHIPPPDVKPEPKKPADGVNGRKD</sequence>